<evidence type="ECO:0000256" key="1">
    <source>
        <dbReference type="SAM" id="MobiDB-lite"/>
    </source>
</evidence>
<dbReference type="AlphaFoldDB" id="A0A810N1A8"/>
<evidence type="ECO:0000313" key="3">
    <source>
        <dbReference type="EMBL" id="BCJ65999.1"/>
    </source>
</evidence>
<sequence length="263" mass="28258">MSRAAEVCGTLPARRRSHQNRSRYGEGIMRMTVGPLPSAVYWRRRAIVLVAILLPVIVLFYSCSGGGDPKTSPVGNDTTPTPEATATLLTPETGTPPTSEAPADPPPTAEPTPDTPPEQAPQNPAPQNPPTGETCTDAEMSLIPVPSRTTAQQGVTIEIRLKIKNVSTRTCKRDVGADMQEIYVKQGAEKVWSSDTCGAVRGNDVQSFVPNHEMEFRVGWNGKTTSECAGNLANGPFPAAGEYQIIGRLDQKLSESVRFTVTK</sequence>
<keyword evidence="2" id="KW-0472">Membrane</keyword>
<name>A0A810N1A8_9ACTN</name>
<evidence type="ECO:0000256" key="2">
    <source>
        <dbReference type="SAM" id="Phobius"/>
    </source>
</evidence>
<evidence type="ECO:0008006" key="5">
    <source>
        <dbReference type="Google" id="ProtNLM"/>
    </source>
</evidence>
<feature type="compositionally biased region" description="Low complexity" evidence="1">
    <location>
        <begin position="78"/>
        <end position="102"/>
    </location>
</feature>
<feature type="transmembrane region" description="Helical" evidence="2">
    <location>
        <begin position="46"/>
        <end position="62"/>
    </location>
</feature>
<keyword evidence="2" id="KW-1133">Transmembrane helix</keyword>
<dbReference type="Proteomes" id="UP000680866">
    <property type="component" value="Chromosome"/>
</dbReference>
<reference evidence="3" key="1">
    <citation type="submission" date="2020-08" db="EMBL/GenBank/DDBJ databases">
        <title>Whole genome shotgun sequence of Polymorphospora rubra NBRC 101157.</title>
        <authorList>
            <person name="Komaki H."/>
            <person name="Tamura T."/>
        </authorList>
    </citation>
    <scope>NUCLEOTIDE SEQUENCE</scope>
    <source>
        <strain evidence="3">NBRC 101157</strain>
    </source>
</reference>
<dbReference type="EMBL" id="AP023359">
    <property type="protein sequence ID" value="BCJ65999.1"/>
    <property type="molecule type" value="Genomic_DNA"/>
</dbReference>
<protein>
    <recommendedName>
        <fullName evidence="5">Intracellular proteinase inhibitor BsuPI domain-containing protein</fullName>
    </recommendedName>
</protein>
<feature type="region of interest" description="Disordered" evidence="1">
    <location>
        <begin position="69"/>
        <end position="137"/>
    </location>
</feature>
<gene>
    <name evidence="3" type="ORF">Prubr_30200</name>
</gene>
<organism evidence="3 4">
    <name type="scientific">Polymorphospora rubra</name>
    <dbReference type="NCBI Taxonomy" id="338584"/>
    <lineage>
        <taxon>Bacteria</taxon>
        <taxon>Bacillati</taxon>
        <taxon>Actinomycetota</taxon>
        <taxon>Actinomycetes</taxon>
        <taxon>Micromonosporales</taxon>
        <taxon>Micromonosporaceae</taxon>
        <taxon>Polymorphospora</taxon>
    </lineage>
</organism>
<evidence type="ECO:0000313" key="4">
    <source>
        <dbReference type="Proteomes" id="UP000680866"/>
    </source>
</evidence>
<accession>A0A810N1A8</accession>
<proteinExistence type="predicted"/>
<dbReference type="KEGG" id="pry:Prubr_30200"/>
<feature type="compositionally biased region" description="Pro residues" evidence="1">
    <location>
        <begin position="103"/>
        <end position="129"/>
    </location>
</feature>
<keyword evidence="2" id="KW-0812">Transmembrane</keyword>
<keyword evidence="4" id="KW-1185">Reference proteome</keyword>